<organism evidence="2 3">
    <name type="scientific">Brevibacillus laterosporus</name>
    <name type="common">Bacillus laterosporus</name>
    <dbReference type="NCBI Taxonomy" id="1465"/>
    <lineage>
        <taxon>Bacteria</taxon>
        <taxon>Bacillati</taxon>
        <taxon>Bacillota</taxon>
        <taxon>Bacilli</taxon>
        <taxon>Bacillales</taxon>
        <taxon>Paenibacillaceae</taxon>
        <taxon>Brevibacillus</taxon>
    </lineage>
</organism>
<name>A0AAP3GBY7_BRELA</name>
<dbReference type="Pfam" id="PF03435">
    <property type="entry name" value="Sacchrp_dh_NADP"/>
    <property type="match status" value="1"/>
</dbReference>
<evidence type="ECO:0000313" key="3">
    <source>
        <dbReference type="Proteomes" id="UP001077662"/>
    </source>
</evidence>
<feature type="domain" description="Saccharopine dehydrogenase NADP binding" evidence="1">
    <location>
        <begin position="5"/>
        <end position="117"/>
    </location>
</feature>
<dbReference type="Gene3D" id="3.40.50.720">
    <property type="entry name" value="NAD(P)-binding Rossmann-like Domain"/>
    <property type="match status" value="1"/>
</dbReference>
<dbReference type="Proteomes" id="UP001077662">
    <property type="component" value="Unassembled WGS sequence"/>
</dbReference>
<dbReference type="EMBL" id="JAPTNE010000015">
    <property type="protein sequence ID" value="MCZ0807780.1"/>
    <property type="molecule type" value="Genomic_DNA"/>
</dbReference>
<sequence length="361" mass="39952">MKDTIIVVGGYGHVGRTICKELGEKYPGFIYAAGRNRERAEQFCQSTAGKVKPLQLDISESIDPHMLTQAKLVIMCLDQSDPTFVRSCFQSGTHYVDVSANGSFLAQVERWEIEAKENCATAVLSVGLAPGLTNLLALQAQKLLDQVDVIELAIMLGLGDRHGKAAIEWTVDNLNAGFEIRENNRNVLVNSFTDGKIVDFGSNLGQKRAYRFPFSDQQTLARTLGIPSVSTRLCFDSAVMTTFMAALRASGISRFLTGKRVRNTAINCFSRIRMGGEQFAIKVDAWGIKENRNKSIGYLLHGKNQSNMTAKVAVSVADAIYRSSFPSGVYHIEQLFELENLQGWLQREASIEIHIDGNLYK</sequence>
<dbReference type="PANTHER" id="PTHR43796:SF2">
    <property type="entry name" value="CARBOXYNORSPERMIDINE SYNTHASE"/>
    <property type="match status" value="1"/>
</dbReference>
<accession>A0AAP3GBY7</accession>
<dbReference type="PANTHER" id="PTHR43796">
    <property type="entry name" value="CARBOXYNORSPERMIDINE SYNTHASE"/>
    <property type="match status" value="1"/>
</dbReference>
<reference evidence="2" key="1">
    <citation type="submission" date="2022-09" db="EMBL/GenBank/DDBJ databases">
        <title>Genome analysis and characterization of larvicidal activity of Brevibacillus strains.</title>
        <authorList>
            <person name="Patrusheva E.V."/>
            <person name="Izotova A.O."/>
            <person name="Toshchakov S.V."/>
            <person name="Sineoky S.P."/>
        </authorList>
    </citation>
    <scope>NUCLEOTIDE SEQUENCE</scope>
    <source>
        <strain evidence="2">VKPM_B-13247</strain>
    </source>
</reference>
<dbReference type="Gene3D" id="3.30.360.10">
    <property type="entry name" value="Dihydrodipicolinate Reductase, domain 2"/>
    <property type="match status" value="1"/>
</dbReference>
<evidence type="ECO:0000313" key="2">
    <source>
        <dbReference type="EMBL" id="MCZ0807780.1"/>
    </source>
</evidence>
<protein>
    <submittedName>
        <fullName evidence="2">Saccharopine dehydrogenase NADP-binding domain-containing protein</fullName>
    </submittedName>
</protein>
<evidence type="ECO:0000259" key="1">
    <source>
        <dbReference type="Pfam" id="PF03435"/>
    </source>
</evidence>
<dbReference type="SUPFAM" id="SSF51735">
    <property type="entry name" value="NAD(P)-binding Rossmann-fold domains"/>
    <property type="match status" value="1"/>
</dbReference>
<dbReference type="RefSeq" id="WP_258433730.1">
    <property type="nucleotide sequence ID" value="NZ_JANSGW010000015.1"/>
</dbReference>
<gene>
    <name evidence="2" type="ORF">O0554_12790</name>
</gene>
<proteinExistence type="predicted"/>
<dbReference type="AlphaFoldDB" id="A0AAP3GBY7"/>
<dbReference type="InterPro" id="IPR005097">
    <property type="entry name" value="Sacchrp_dh_NADP-bd"/>
</dbReference>
<comment type="caution">
    <text evidence="2">The sequence shown here is derived from an EMBL/GenBank/DDBJ whole genome shotgun (WGS) entry which is preliminary data.</text>
</comment>
<dbReference type="InterPro" id="IPR036291">
    <property type="entry name" value="NAD(P)-bd_dom_sf"/>
</dbReference>